<dbReference type="Proteomes" id="UP001499854">
    <property type="component" value="Unassembled WGS sequence"/>
</dbReference>
<feature type="transmembrane region" description="Helical" evidence="12">
    <location>
        <begin position="183"/>
        <end position="204"/>
    </location>
</feature>
<evidence type="ECO:0000313" key="13">
    <source>
        <dbReference type="EMBL" id="GAA1984247.1"/>
    </source>
</evidence>
<evidence type="ECO:0000313" key="14">
    <source>
        <dbReference type="Proteomes" id="UP001499854"/>
    </source>
</evidence>
<evidence type="ECO:0000256" key="12">
    <source>
        <dbReference type="SAM" id="Phobius"/>
    </source>
</evidence>
<keyword evidence="8 12" id="KW-0472">Membrane</keyword>
<gene>
    <name evidence="13" type="ORF">GCM10009838_52690</name>
</gene>
<feature type="transmembrane region" description="Helical" evidence="12">
    <location>
        <begin position="447"/>
        <end position="466"/>
    </location>
</feature>
<evidence type="ECO:0000256" key="2">
    <source>
        <dbReference type="ARBA" id="ARBA00022448"/>
    </source>
</evidence>
<protein>
    <recommendedName>
        <fullName evidence="10">Xylose transport system permease protein XylH</fullName>
    </recommendedName>
</protein>
<dbReference type="PANTHER" id="PTHR32196:SF32">
    <property type="entry name" value="XYLOSE TRANSPORT SYSTEM PERMEASE PROTEIN XYLH"/>
    <property type="match status" value="1"/>
</dbReference>
<name>A0ABP5DPV3_9ACTN</name>
<evidence type="ECO:0000256" key="4">
    <source>
        <dbReference type="ARBA" id="ARBA00022519"/>
    </source>
</evidence>
<feature type="transmembrane region" description="Helical" evidence="12">
    <location>
        <begin position="424"/>
        <end position="441"/>
    </location>
</feature>
<feature type="transmembrane region" description="Helical" evidence="12">
    <location>
        <begin position="133"/>
        <end position="153"/>
    </location>
</feature>
<keyword evidence="2" id="KW-0813">Transport</keyword>
<evidence type="ECO:0000256" key="6">
    <source>
        <dbReference type="ARBA" id="ARBA00022692"/>
    </source>
</evidence>
<feature type="transmembrane region" description="Helical" evidence="12">
    <location>
        <begin position="160"/>
        <end position="177"/>
    </location>
</feature>
<feature type="transmembrane region" description="Helical" evidence="12">
    <location>
        <begin position="399"/>
        <end position="417"/>
    </location>
</feature>
<comment type="caution">
    <text evidence="13">The sequence shown here is derived from an EMBL/GenBank/DDBJ whole genome shotgun (WGS) entry which is preliminary data.</text>
</comment>
<dbReference type="CDD" id="cd06579">
    <property type="entry name" value="TM_PBP1_transp_AraH_like"/>
    <property type="match status" value="1"/>
</dbReference>
<keyword evidence="4" id="KW-0997">Cell inner membrane</keyword>
<evidence type="ECO:0000256" key="11">
    <source>
        <dbReference type="SAM" id="MobiDB-lite"/>
    </source>
</evidence>
<evidence type="ECO:0000256" key="5">
    <source>
        <dbReference type="ARBA" id="ARBA00022597"/>
    </source>
</evidence>
<evidence type="ECO:0000256" key="8">
    <source>
        <dbReference type="ARBA" id="ARBA00023136"/>
    </source>
</evidence>
<comment type="subcellular location">
    <subcellularLocation>
        <location evidence="1">Cell membrane</location>
        <topology evidence="1">Multi-pass membrane protein</topology>
    </subcellularLocation>
</comment>
<proteinExistence type="predicted"/>
<feature type="region of interest" description="Disordered" evidence="11">
    <location>
        <begin position="1"/>
        <end position="55"/>
    </location>
</feature>
<feature type="transmembrane region" description="Helical" evidence="12">
    <location>
        <begin position="251"/>
        <end position="272"/>
    </location>
</feature>
<evidence type="ECO:0000256" key="7">
    <source>
        <dbReference type="ARBA" id="ARBA00022989"/>
    </source>
</evidence>
<keyword evidence="14" id="KW-1185">Reference proteome</keyword>
<evidence type="ECO:0000256" key="10">
    <source>
        <dbReference type="ARBA" id="ARBA00035686"/>
    </source>
</evidence>
<comment type="function">
    <text evidence="9">Part of the binding-protein-dependent transport system for D-xylose. Probably responsible for the translocation of the substrate across the membrane.</text>
</comment>
<feature type="transmembrane region" description="Helical" evidence="12">
    <location>
        <begin position="101"/>
        <end position="121"/>
    </location>
</feature>
<evidence type="ECO:0000256" key="9">
    <source>
        <dbReference type="ARBA" id="ARBA00035611"/>
    </source>
</evidence>
<keyword evidence="6 12" id="KW-0812">Transmembrane</keyword>
<feature type="transmembrane region" description="Helical" evidence="12">
    <location>
        <begin position="363"/>
        <end position="387"/>
    </location>
</feature>
<accession>A0ABP5DPV3</accession>
<dbReference type="PANTHER" id="PTHR32196">
    <property type="entry name" value="ABC TRANSPORTER PERMEASE PROTEIN YPHD-RELATED-RELATED"/>
    <property type="match status" value="1"/>
</dbReference>
<feature type="transmembrane region" description="Helical" evidence="12">
    <location>
        <begin position="293"/>
        <end position="311"/>
    </location>
</feature>
<sequence length="476" mass="49180">MSENRNTSPDDGEPDRDRTPPFEPPTYSGGSGATGPGAEVSGVRPVAAGGTPGAQSEAALETLETMVPAAGSAADPRLLVRQGGLKGYWNEFMRRVKGGELGSLPVIVALIIIWIVFWALNSTFLSAQNLSNLSQQIVGTGMIALGVVFVLLLGEIDLSVGSVSGLAAAVFAVSSVNNGMNQWLALLLALATGAGTGLIQGFFFAKIGVPAFVVTLAGNLFWNGLMLNILGANGTVNLPNDGNVAKLYNTFYGQVAVAYSVAAIAVALYAVVAWVGRARRVKARVPAQPVGEIAVRTVALAIVAFGAAYVFNQYKGLPLAPLIFLIFIVIGDFILRRTVYGRRIFAVGGSIEAARRAGISVPFVRITVFTICGFMAAVGGLFLAGQIESASQTSGGGNLLMNSIAAAVIGGTSLFGGRGKTWSALLGALVIGSIQSGMNIQGLSNSIQYMITGAVLLAAVVIDSVARRTQRASGRA</sequence>
<dbReference type="Pfam" id="PF02653">
    <property type="entry name" value="BPD_transp_2"/>
    <property type="match status" value="1"/>
</dbReference>
<evidence type="ECO:0000256" key="1">
    <source>
        <dbReference type="ARBA" id="ARBA00004651"/>
    </source>
</evidence>
<feature type="transmembrane region" description="Helical" evidence="12">
    <location>
        <begin position="317"/>
        <end position="335"/>
    </location>
</feature>
<evidence type="ECO:0000256" key="3">
    <source>
        <dbReference type="ARBA" id="ARBA00022475"/>
    </source>
</evidence>
<dbReference type="EMBL" id="BAAAQM010000032">
    <property type="protein sequence ID" value="GAA1984247.1"/>
    <property type="molecule type" value="Genomic_DNA"/>
</dbReference>
<keyword evidence="3" id="KW-1003">Cell membrane</keyword>
<organism evidence="13 14">
    <name type="scientific">Catenulispora subtropica</name>
    <dbReference type="NCBI Taxonomy" id="450798"/>
    <lineage>
        <taxon>Bacteria</taxon>
        <taxon>Bacillati</taxon>
        <taxon>Actinomycetota</taxon>
        <taxon>Actinomycetes</taxon>
        <taxon>Catenulisporales</taxon>
        <taxon>Catenulisporaceae</taxon>
        <taxon>Catenulispora</taxon>
    </lineage>
</organism>
<reference evidence="14" key="1">
    <citation type="journal article" date="2019" name="Int. J. Syst. Evol. Microbiol.">
        <title>The Global Catalogue of Microorganisms (GCM) 10K type strain sequencing project: providing services to taxonomists for standard genome sequencing and annotation.</title>
        <authorList>
            <consortium name="The Broad Institute Genomics Platform"/>
            <consortium name="The Broad Institute Genome Sequencing Center for Infectious Disease"/>
            <person name="Wu L."/>
            <person name="Ma J."/>
        </authorList>
    </citation>
    <scope>NUCLEOTIDE SEQUENCE [LARGE SCALE GENOMIC DNA]</scope>
    <source>
        <strain evidence="14">JCM 16013</strain>
    </source>
</reference>
<keyword evidence="5" id="KW-0762">Sugar transport</keyword>
<feature type="transmembrane region" description="Helical" evidence="12">
    <location>
        <begin position="211"/>
        <end position="231"/>
    </location>
</feature>
<dbReference type="InterPro" id="IPR001851">
    <property type="entry name" value="ABC_transp_permease"/>
</dbReference>
<keyword evidence="7 12" id="KW-1133">Transmembrane helix</keyword>